<dbReference type="Ensembl" id="ENSCINT00000024043.2">
    <property type="protein sequence ID" value="ENSCINP00000023797.2"/>
    <property type="gene ID" value="ENSCING00000012842.2"/>
</dbReference>
<dbReference type="GO" id="GO:0016836">
    <property type="term" value="F:hydro-lyase activity"/>
    <property type="evidence" value="ECO:0000318"/>
    <property type="project" value="GO_Central"/>
</dbReference>
<dbReference type="EC" id="4.2.1.77" evidence="3"/>
<evidence type="ECO:0000313" key="5">
    <source>
        <dbReference type="Proteomes" id="UP000008144"/>
    </source>
</evidence>
<name>F6W304_CIOIN</name>
<dbReference type="EMBL" id="EAAA01003014">
    <property type="status" value="NOT_ANNOTATED_CDS"/>
    <property type="molecule type" value="Genomic_DNA"/>
</dbReference>
<dbReference type="Gene3D" id="3.10.310.10">
    <property type="entry name" value="Diaminopimelate Epimerase, Chain A, domain 1"/>
    <property type="match status" value="2"/>
</dbReference>
<dbReference type="SFLD" id="SFLDS00028">
    <property type="entry name" value="Proline_Racemase"/>
    <property type="match status" value="1"/>
</dbReference>
<accession>F6W304</accession>
<dbReference type="GeneTree" id="ENSGT00390000002032"/>
<dbReference type="Proteomes" id="UP000008144">
    <property type="component" value="Chromosome 9"/>
</dbReference>
<dbReference type="AlphaFoldDB" id="F6W304"/>
<reference evidence="5" key="1">
    <citation type="journal article" date="2002" name="Science">
        <title>The draft genome of Ciona intestinalis: insights into chordate and vertebrate origins.</title>
        <authorList>
            <person name="Dehal P."/>
            <person name="Satou Y."/>
            <person name="Campbell R.K."/>
            <person name="Chapman J."/>
            <person name="Degnan B."/>
            <person name="De Tomaso A."/>
            <person name="Davidson B."/>
            <person name="Di Gregorio A."/>
            <person name="Gelpke M."/>
            <person name="Goodstein D.M."/>
            <person name="Harafuji N."/>
            <person name="Hastings K.E."/>
            <person name="Ho I."/>
            <person name="Hotta K."/>
            <person name="Huang W."/>
            <person name="Kawashima T."/>
            <person name="Lemaire P."/>
            <person name="Martinez D."/>
            <person name="Meinertzhagen I.A."/>
            <person name="Necula S."/>
            <person name="Nonaka M."/>
            <person name="Putnam N."/>
            <person name="Rash S."/>
            <person name="Saiga H."/>
            <person name="Satake M."/>
            <person name="Terry A."/>
            <person name="Yamada L."/>
            <person name="Wang H.G."/>
            <person name="Awazu S."/>
            <person name="Azumi K."/>
            <person name="Boore J."/>
            <person name="Branno M."/>
            <person name="Chin-Bow S."/>
            <person name="DeSantis R."/>
            <person name="Doyle S."/>
            <person name="Francino P."/>
            <person name="Keys D.N."/>
            <person name="Haga S."/>
            <person name="Hayashi H."/>
            <person name="Hino K."/>
            <person name="Imai K.S."/>
            <person name="Inaba K."/>
            <person name="Kano S."/>
            <person name="Kobayashi K."/>
            <person name="Kobayashi M."/>
            <person name="Lee B.I."/>
            <person name="Makabe K.W."/>
            <person name="Manohar C."/>
            <person name="Matassi G."/>
            <person name="Medina M."/>
            <person name="Mochizuki Y."/>
            <person name="Mount S."/>
            <person name="Morishita T."/>
            <person name="Miura S."/>
            <person name="Nakayama A."/>
            <person name="Nishizaka S."/>
            <person name="Nomoto H."/>
            <person name="Ohta F."/>
            <person name="Oishi K."/>
            <person name="Rigoutsos I."/>
            <person name="Sano M."/>
            <person name="Sasaki A."/>
            <person name="Sasakura Y."/>
            <person name="Shoguchi E."/>
            <person name="Shin-i T."/>
            <person name="Spagnuolo A."/>
            <person name="Stainier D."/>
            <person name="Suzuki M.M."/>
            <person name="Tassy O."/>
            <person name="Takatori N."/>
            <person name="Tokuoka M."/>
            <person name="Yagi K."/>
            <person name="Yoshizaki F."/>
            <person name="Wada S."/>
            <person name="Zhang C."/>
            <person name="Hyatt P.D."/>
            <person name="Larimer F."/>
            <person name="Detter C."/>
            <person name="Doggett N."/>
            <person name="Glavina T."/>
            <person name="Hawkins T."/>
            <person name="Richardson P."/>
            <person name="Lucas S."/>
            <person name="Kohara Y."/>
            <person name="Levine M."/>
            <person name="Satoh N."/>
            <person name="Rokhsar D.S."/>
        </authorList>
    </citation>
    <scope>NUCLEOTIDE SEQUENCE [LARGE SCALE GENOMIC DNA]</scope>
</reference>
<protein>
    <recommendedName>
        <fullName evidence="3">trans-L-3-hydroxyproline dehydratase</fullName>
        <ecNumber evidence="3">4.2.1.77</ecNumber>
    </recommendedName>
</protein>
<dbReference type="OMA" id="SHVLWTG"/>
<proteinExistence type="inferred from homology"/>
<reference evidence="4" key="4">
    <citation type="submission" date="2025-09" db="UniProtKB">
        <authorList>
            <consortium name="Ensembl"/>
        </authorList>
    </citation>
    <scope>IDENTIFICATION</scope>
</reference>
<evidence type="ECO:0000256" key="3">
    <source>
        <dbReference type="ARBA" id="ARBA00013105"/>
    </source>
</evidence>
<comment type="similarity">
    <text evidence="2">Belongs to the proline racemase family.</text>
</comment>
<evidence type="ECO:0000256" key="1">
    <source>
        <dbReference type="ARBA" id="ARBA00001148"/>
    </source>
</evidence>
<dbReference type="InParanoid" id="F6W304"/>
<dbReference type="HOGENOM" id="CLU_036729_0_0_1"/>
<comment type="catalytic activity">
    <reaction evidence="1">
        <text>trans-3-hydroxy-L-proline = 1-pyrroline-2-carboxylate + H2O</text>
        <dbReference type="Rhea" id="RHEA:10320"/>
        <dbReference type="ChEBI" id="CHEBI:15377"/>
        <dbReference type="ChEBI" id="CHEBI:39785"/>
        <dbReference type="ChEBI" id="CHEBI:57938"/>
        <dbReference type="EC" id="4.2.1.77"/>
    </reaction>
</comment>
<reference evidence="4" key="3">
    <citation type="submission" date="2025-08" db="UniProtKB">
        <authorList>
            <consortium name="Ensembl"/>
        </authorList>
    </citation>
    <scope>IDENTIFICATION</scope>
</reference>
<dbReference type="PANTHER" id="PTHR33442:SF1">
    <property type="entry name" value="TRANS-3-HYDROXY-L-PROLINE DEHYDRATASE"/>
    <property type="match status" value="1"/>
</dbReference>
<dbReference type="SUPFAM" id="SSF54506">
    <property type="entry name" value="Diaminopimelate epimerase-like"/>
    <property type="match status" value="1"/>
</dbReference>
<dbReference type="PIRSF" id="PIRSF029792">
    <property type="entry name" value="Pro_racemase"/>
    <property type="match status" value="1"/>
</dbReference>
<evidence type="ECO:0000256" key="2">
    <source>
        <dbReference type="ARBA" id="ARBA00007529"/>
    </source>
</evidence>
<organism evidence="4 5">
    <name type="scientific">Ciona intestinalis</name>
    <name type="common">Transparent sea squirt</name>
    <name type="synonym">Ascidia intestinalis</name>
    <dbReference type="NCBI Taxonomy" id="7719"/>
    <lineage>
        <taxon>Eukaryota</taxon>
        <taxon>Metazoa</taxon>
        <taxon>Chordata</taxon>
        <taxon>Tunicata</taxon>
        <taxon>Ascidiacea</taxon>
        <taxon>Phlebobranchia</taxon>
        <taxon>Cionidae</taxon>
        <taxon>Ciona</taxon>
    </lineage>
</organism>
<evidence type="ECO:0000313" key="4">
    <source>
        <dbReference type="Ensembl" id="ENSCINP00000023797.2"/>
    </source>
</evidence>
<dbReference type="STRING" id="7719.ENSCINP00000023797"/>
<dbReference type="Pfam" id="PF05544">
    <property type="entry name" value="Pro_racemase"/>
    <property type="match status" value="1"/>
</dbReference>
<dbReference type="GO" id="GO:0050346">
    <property type="term" value="F:trans-L-3-hydroxyproline dehydratase activity"/>
    <property type="evidence" value="ECO:0007669"/>
    <property type="project" value="UniProtKB-EC"/>
</dbReference>
<dbReference type="FunFam" id="3.10.310.10:FF:000003">
    <property type="entry name" value="Proline racemase"/>
    <property type="match status" value="1"/>
</dbReference>
<dbReference type="PANTHER" id="PTHR33442">
    <property type="entry name" value="TRANS-3-HYDROXY-L-PROLINE DEHYDRATASE"/>
    <property type="match status" value="1"/>
</dbReference>
<dbReference type="InterPro" id="IPR008794">
    <property type="entry name" value="Pro_racemase_fam"/>
</dbReference>
<sequence>IRTVEMHTGGGPLRIIESGYPEIVGETILKKRAYVRDNLDHLRKFLMFEPRGHSDMYGALPVTPDHRDADCAFLFLHNEGYSTMCGHAMIALGRYCVDKKLVNYQEPETKVNIQCPCGLVEVFVSCSNGTSDAVRFFSVPAFAYKVGLDINVPEYGNVTVDISYGGAYYIILPISSVGLAFGKTSITDIKVAAKAIKKTCMENIKIDHPGDLDLAFFYGVILTDGNDVNYSVPSANIVEFANEQIDRSPCGSGVTARMALMFAKNQIKLGERKTISNFLTKSSFTGVVTKVVDSEMGKVVVEVCGNAYYTGTCCFTAEENDPQQLGFLVK</sequence>
<reference evidence="4" key="2">
    <citation type="journal article" date="2008" name="Genome Biol.">
        <title>Improved genome assembly and evidence-based global gene model set for the chordate Ciona intestinalis: new insight into intron and operon populations.</title>
        <authorList>
            <person name="Satou Y."/>
            <person name="Mineta K."/>
            <person name="Ogasawara M."/>
            <person name="Sasakura Y."/>
            <person name="Shoguchi E."/>
            <person name="Ueno K."/>
            <person name="Yamada L."/>
            <person name="Matsumoto J."/>
            <person name="Wasserscheid J."/>
            <person name="Dewar K."/>
            <person name="Wiley G.B."/>
            <person name="Macmil S.L."/>
            <person name="Roe B.A."/>
            <person name="Zeller R.W."/>
            <person name="Hastings K.E."/>
            <person name="Lemaire P."/>
            <person name="Lindquist E."/>
            <person name="Endo T."/>
            <person name="Hotta K."/>
            <person name="Inaba K."/>
        </authorList>
    </citation>
    <scope>NUCLEOTIDE SEQUENCE [LARGE SCALE GENOMIC DNA]</scope>
    <source>
        <strain evidence="4">wild type</strain>
    </source>
</reference>
<keyword evidence="5" id="KW-1185">Reference proteome</keyword>